<dbReference type="GO" id="GO:1902604">
    <property type="term" value="P:p-aminobenzoyl-glutamate transmembrane transport"/>
    <property type="evidence" value="ECO:0007669"/>
    <property type="project" value="InterPro"/>
</dbReference>
<feature type="transmembrane region" description="Helical" evidence="1">
    <location>
        <begin position="477"/>
        <end position="502"/>
    </location>
</feature>
<dbReference type="eggNOG" id="COG2978">
    <property type="taxonomic scope" value="Bacteria"/>
</dbReference>
<feature type="transmembrane region" description="Helical" evidence="1">
    <location>
        <begin position="271"/>
        <end position="290"/>
    </location>
</feature>
<feature type="transmembrane region" description="Helical" evidence="1">
    <location>
        <begin position="38"/>
        <end position="60"/>
    </location>
</feature>
<dbReference type="Pfam" id="PF03806">
    <property type="entry name" value="ABG_transport"/>
    <property type="match status" value="1"/>
</dbReference>
<keyword evidence="1" id="KW-0812">Transmembrane</keyword>
<feature type="transmembrane region" description="Helical" evidence="1">
    <location>
        <begin position="387"/>
        <end position="409"/>
    </location>
</feature>
<dbReference type="RefSeq" id="WP_013276618.1">
    <property type="nucleotide sequence ID" value="NC_014377.1"/>
</dbReference>
<organism evidence="2 3">
    <name type="scientific">Thermosediminibacter oceani (strain ATCC BAA-1034 / DSM 16646 / JW/IW-1228P)</name>
    <dbReference type="NCBI Taxonomy" id="555079"/>
    <lineage>
        <taxon>Bacteria</taxon>
        <taxon>Bacillati</taxon>
        <taxon>Bacillota</taxon>
        <taxon>Clostridia</taxon>
        <taxon>Thermosediminibacterales</taxon>
        <taxon>Thermosediminibacteraceae</taxon>
        <taxon>Thermosediminibacter</taxon>
    </lineage>
</organism>
<feature type="transmembrane region" description="Helical" evidence="1">
    <location>
        <begin position="125"/>
        <end position="145"/>
    </location>
</feature>
<dbReference type="KEGG" id="toc:Toce_1867"/>
<feature type="transmembrane region" description="Helical" evidence="1">
    <location>
        <begin position="151"/>
        <end position="168"/>
    </location>
</feature>
<dbReference type="OrthoDB" id="3314392at2"/>
<gene>
    <name evidence="2" type="ordered locus">Toce_1867</name>
</gene>
<feature type="transmembrane region" description="Helical" evidence="1">
    <location>
        <begin position="416"/>
        <end position="435"/>
    </location>
</feature>
<evidence type="ECO:0000313" key="3">
    <source>
        <dbReference type="Proteomes" id="UP000000272"/>
    </source>
</evidence>
<reference evidence="2 3" key="1">
    <citation type="journal article" date="2010" name="Stand. Genomic Sci.">
        <title>Complete genome sequence of Thermosediminibacter oceani type strain (JW/IW-1228P).</title>
        <authorList>
            <person name="Pitluck S."/>
            <person name="Yasawong M."/>
            <person name="Munk C."/>
            <person name="Nolan M."/>
            <person name="Lapidus A."/>
            <person name="Lucas S."/>
            <person name="Glavina Del Rio T."/>
            <person name="Tice H."/>
            <person name="Cheng J.F."/>
            <person name="Bruce D."/>
            <person name="Detter C."/>
            <person name="Tapia R."/>
            <person name="Han C."/>
            <person name="Goodwin L."/>
            <person name="Liolios K."/>
            <person name="Ivanova N."/>
            <person name="Mavromatis K."/>
            <person name="Mikhailova N."/>
            <person name="Pati A."/>
            <person name="Chen A."/>
            <person name="Palaniappan K."/>
            <person name="Land M."/>
            <person name="Hauser L."/>
            <person name="Chang Y.J."/>
            <person name="Jeffries C.D."/>
            <person name="Rohde M."/>
            <person name="Spring S."/>
            <person name="Sikorski J."/>
            <person name="Goker M."/>
            <person name="Woyke T."/>
            <person name="Bristow J."/>
            <person name="Eisen J.A."/>
            <person name="Markowitz V."/>
            <person name="Hugenholtz P."/>
            <person name="Kyrpides N.C."/>
            <person name="Klenk H.P."/>
        </authorList>
    </citation>
    <scope>NUCLEOTIDE SEQUENCE [LARGE SCALE GENOMIC DNA]</scope>
    <source>
        <strain evidence="3">ATCC BAA-1034 / DSM 16646 / JW/IW-1228P</strain>
    </source>
</reference>
<feature type="transmembrane region" description="Helical" evidence="1">
    <location>
        <begin position="99"/>
        <end position="118"/>
    </location>
</feature>
<evidence type="ECO:0000256" key="1">
    <source>
        <dbReference type="SAM" id="Phobius"/>
    </source>
</evidence>
<keyword evidence="3" id="KW-1185">Reference proteome</keyword>
<accession>D9RZ43</accession>
<dbReference type="STRING" id="555079.Toce_1867"/>
<proteinExistence type="predicted"/>
<dbReference type="AlphaFoldDB" id="D9RZ43"/>
<dbReference type="EMBL" id="CP002131">
    <property type="protein sequence ID" value="ADL08597.1"/>
    <property type="molecule type" value="Genomic_DNA"/>
</dbReference>
<feature type="transmembrane region" description="Helical" evidence="1">
    <location>
        <begin position="310"/>
        <end position="329"/>
    </location>
</feature>
<dbReference type="PANTHER" id="PTHR30282">
    <property type="entry name" value="P-AMINOBENZOYL GLUTAMATE TRANSPORTER"/>
    <property type="match status" value="1"/>
</dbReference>
<sequence>MSVATTKKLADIQKNKTSLLDKLLNLVERGGNKLPDPATLFFGLSLLVIILSHVAAVAGWQAVNPATKEVVRAVSLLQRENIVKILTEMVNNFATFPPLGLVLVVMMGVGVAESSGLISALLRRLLIGAPVSVIVPAVVFAGIMGNAAGDSAFIVLPPLAAMIFASVGRHPIAGIAAAYAGVAGGFSANLFVNMSDVLLAGFTEKAAQIIDPKYIANPAMNYYFFIASTFLLTFVGSWVTVKVVEPRLGAFLGQNETFHPLNDVEKKALRVAGLIALAYVGLIAYLTLPANALLRDPQTGSLIVSPFMKGLVPIMTGFFLFPAIGYGIVAGTIKSDKDLAAQMGKAMSTMGSYIVLAFLAAQFMAFFNWSNMGTILAIKGANFLQNIGFTGLPLLLGIIILTSMINLLVASASAKWAVLGPVFVPMLMLLGYSPAFTQLAYRIGDSITNPITPLLAYFPIALSQARKYDEKLGMGTLISTLLPFSIYFALGWFIMFSLWYLLDLPLGPGNMIRL</sequence>
<evidence type="ECO:0000313" key="2">
    <source>
        <dbReference type="EMBL" id="ADL08597.1"/>
    </source>
</evidence>
<keyword evidence="1" id="KW-0472">Membrane</keyword>
<keyword evidence="1" id="KW-1133">Transmembrane helix</keyword>
<feature type="transmembrane region" description="Helical" evidence="1">
    <location>
        <begin position="350"/>
        <end position="367"/>
    </location>
</feature>
<dbReference type="HOGENOM" id="CLU_040132_0_0_9"/>
<feature type="transmembrane region" description="Helical" evidence="1">
    <location>
        <begin position="175"/>
        <end position="192"/>
    </location>
</feature>
<dbReference type="InterPro" id="IPR004697">
    <property type="entry name" value="AbgT"/>
</dbReference>
<dbReference type="PANTHER" id="PTHR30282:SF0">
    <property type="entry name" value="P-AMINOBENZOYL-GLUTAMATE TRANSPORT PROTEIN"/>
    <property type="match status" value="1"/>
</dbReference>
<protein>
    <submittedName>
        <fullName evidence="2">AbgT putative transporter</fullName>
    </submittedName>
</protein>
<dbReference type="GO" id="GO:0015558">
    <property type="term" value="F:secondary active p-aminobenzoyl-glutamate transmembrane transporter activity"/>
    <property type="evidence" value="ECO:0007669"/>
    <property type="project" value="InterPro"/>
</dbReference>
<name>D9RZ43_THEOJ</name>
<feature type="transmembrane region" description="Helical" evidence="1">
    <location>
        <begin position="222"/>
        <end position="241"/>
    </location>
</feature>
<dbReference type="Proteomes" id="UP000000272">
    <property type="component" value="Chromosome"/>
</dbReference>